<sequence length="41" mass="4707">MNNPSTEKEKLKQQIQNNKLKIKQKAKGIEKAIKANSAQKR</sequence>
<comment type="caution">
    <text evidence="1">The sequence shown here is derived from an EMBL/GenBank/DDBJ whole genome shotgun (WGS) entry which is preliminary data.</text>
</comment>
<accession>A0A7W4W9R0</accession>
<reference evidence="1 2" key="1">
    <citation type="submission" date="2020-08" db="EMBL/GenBank/DDBJ databases">
        <title>Genomic Encyclopedia of Type Strains, Phase III (KMG-III): the genomes of soil and plant-associated and newly described type strains.</title>
        <authorList>
            <person name="Whitman W."/>
        </authorList>
    </citation>
    <scope>NUCLEOTIDE SEQUENCE [LARGE SCALE GENOMIC DNA]</scope>
    <source>
        <strain evidence="1 2">CECT 8799</strain>
    </source>
</reference>
<dbReference type="RefSeq" id="WP_281383055.1">
    <property type="nucleotide sequence ID" value="NZ_JACHWZ010000002.1"/>
</dbReference>
<dbReference type="AlphaFoldDB" id="A0A7W4W9R0"/>
<name>A0A7W4W9R0_9GAMM</name>
<organism evidence="1 2">
    <name type="scientific">Microbulbifer rhizosphaerae</name>
    <dbReference type="NCBI Taxonomy" id="1562603"/>
    <lineage>
        <taxon>Bacteria</taxon>
        <taxon>Pseudomonadati</taxon>
        <taxon>Pseudomonadota</taxon>
        <taxon>Gammaproteobacteria</taxon>
        <taxon>Cellvibrionales</taxon>
        <taxon>Microbulbiferaceae</taxon>
        <taxon>Microbulbifer</taxon>
    </lineage>
</organism>
<dbReference type="Proteomes" id="UP000535937">
    <property type="component" value="Unassembled WGS sequence"/>
</dbReference>
<protein>
    <submittedName>
        <fullName evidence="1">Uncharacterized protein</fullName>
    </submittedName>
</protein>
<evidence type="ECO:0000313" key="2">
    <source>
        <dbReference type="Proteomes" id="UP000535937"/>
    </source>
</evidence>
<dbReference type="EMBL" id="JACHWZ010000002">
    <property type="protein sequence ID" value="MBB3059723.1"/>
    <property type="molecule type" value="Genomic_DNA"/>
</dbReference>
<keyword evidence="2" id="KW-1185">Reference proteome</keyword>
<proteinExistence type="predicted"/>
<gene>
    <name evidence="1" type="ORF">FHS09_000531</name>
</gene>
<evidence type="ECO:0000313" key="1">
    <source>
        <dbReference type="EMBL" id="MBB3059723.1"/>
    </source>
</evidence>